<evidence type="ECO:0000256" key="2">
    <source>
        <dbReference type="SAM" id="Phobius"/>
    </source>
</evidence>
<dbReference type="EMBL" id="MN739549">
    <property type="protein sequence ID" value="QHT12686.1"/>
    <property type="molecule type" value="Genomic_DNA"/>
</dbReference>
<protein>
    <submittedName>
        <fullName evidence="3">Uncharacterized protein</fullName>
    </submittedName>
</protein>
<sequence>MSKFSSSNILDKLQTYSEKFHSALDDFSNAYINYKLYPQYEEHKNTYLNYKGVIESLQADVFIATNEIQKNIEMITESTKDLNSKINSAKKNNTNLQKHLNDVMNDSNGSHLLIKQTKSLYIQKYILNITLFIGSIMLLFTMFKVYQKKTNTMQIQ</sequence>
<name>A0A6C0D6M4_9ZZZZ</name>
<keyword evidence="2" id="KW-0472">Membrane</keyword>
<organism evidence="3">
    <name type="scientific">viral metagenome</name>
    <dbReference type="NCBI Taxonomy" id="1070528"/>
    <lineage>
        <taxon>unclassified sequences</taxon>
        <taxon>metagenomes</taxon>
        <taxon>organismal metagenomes</taxon>
    </lineage>
</organism>
<dbReference type="AlphaFoldDB" id="A0A6C0D6M4"/>
<reference evidence="3" key="1">
    <citation type="journal article" date="2020" name="Nature">
        <title>Giant virus diversity and host interactions through global metagenomics.</title>
        <authorList>
            <person name="Schulz F."/>
            <person name="Roux S."/>
            <person name="Paez-Espino D."/>
            <person name="Jungbluth S."/>
            <person name="Walsh D.A."/>
            <person name="Denef V.J."/>
            <person name="McMahon K.D."/>
            <person name="Konstantinidis K.T."/>
            <person name="Eloe-Fadrosh E.A."/>
            <person name="Kyrpides N.C."/>
            <person name="Woyke T."/>
        </authorList>
    </citation>
    <scope>NUCLEOTIDE SEQUENCE</scope>
    <source>
        <strain evidence="3">GVMAG-M-3300023174-130</strain>
    </source>
</reference>
<keyword evidence="1" id="KW-0175">Coiled coil</keyword>
<accession>A0A6C0D6M4</accession>
<evidence type="ECO:0000256" key="1">
    <source>
        <dbReference type="SAM" id="Coils"/>
    </source>
</evidence>
<feature type="transmembrane region" description="Helical" evidence="2">
    <location>
        <begin position="125"/>
        <end position="146"/>
    </location>
</feature>
<keyword evidence="2" id="KW-0812">Transmembrane</keyword>
<proteinExistence type="predicted"/>
<keyword evidence="2" id="KW-1133">Transmembrane helix</keyword>
<feature type="coiled-coil region" evidence="1">
    <location>
        <begin position="79"/>
        <end position="106"/>
    </location>
</feature>
<evidence type="ECO:0000313" key="3">
    <source>
        <dbReference type="EMBL" id="QHT12686.1"/>
    </source>
</evidence>